<gene>
    <name evidence="8" type="ORF">DC083_06465</name>
</gene>
<keyword evidence="4 6" id="KW-1133">Transmembrane helix</keyword>
<dbReference type="AlphaFoldDB" id="A0A2U2ADK9"/>
<evidence type="ECO:0000256" key="2">
    <source>
        <dbReference type="ARBA" id="ARBA00007362"/>
    </source>
</evidence>
<evidence type="ECO:0000256" key="6">
    <source>
        <dbReference type="SAM" id="Phobius"/>
    </source>
</evidence>
<feature type="domain" description="EamA" evidence="7">
    <location>
        <begin position="170"/>
        <end position="316"/>
    </location>
</feature>
<feature type="transmembrane region" description="Helical" evidence="6">
    <location>
        <begin position="244"/>
        <end position="264"/>
    </location>
</feature>
<dbReference type="OrthoDB" id="3180815at2"/>
<feature type="transmembrane region" description="Helical" evidence="6">
    <location>
        <begin position="111"/>
        <end position="134"/>
    </location>
</feature>
<comment type="similarity">
    <text evidence="2">Belongs to the EamA transporter family.</text>
</comment>
<keyword evidence="3 6" id="KW-0812">Transmembrane</keyword>
<evidence type="ECO:0000313" key="9">
    <source>
        <dbReference type="Proteomes" id="UP000245020"/>
    </source>
</evidence>
<feature type="domain" description="EamA" evidence="7">
    <location>
        <begin position="6"/>
        <end position="156"/>
    </location>
</feature>
<feature type="transmembrane region" description="Helical" evidence="6">
    <location>
        <begin position="141"/>
        <end position="160"/>
    </location>
</feature>
<dbReference type="PANTHER" id="PTHR32322:SF2">
    <property type="entry name" value="EAMA DOMAIN-CONTAINING PROTEIN"/>
    <property type="match status" value="1"/>
</dbReference>
<keyword evidence="5 6" id="KW-0472">Membrane</keyword>
<keyword evidence="9" id="KW-1185">Reference proteome</keyword>
<dbReference type="PANTHER" id="PTHR32322">
    <property type="entry name" value="INNER MEMBRANE TRANSPORTER"/>
    <property type="match status" value="1"/>
</dbReference>
<dbReference type="InterPro" id="IPR050638">
    <property type="entry name" value="AA-Vitamin_Transporters"/>
</dbReference>
<feature type="transmembrane region" description="Helical" evidence="6">
    <location>
        <begin position="204"/>
        <end position="224"/>
    </location>
</feature>
<dbReference type="InterPro" id="IPR000620">
    <property type="entry name" value="EamA_dom"/>
</dbReference>
<dbReference type="GO" id="GO:0016020">
    <property type="term" value="C:membrane"/>
    <property type="evidence" value="ECO:0007669"/>
    <property type="project" value="UniProtKB-SubCell"/>
</dbReference>
<organism evidence="8 9">
    <name type="scientific">Ignatzschineria ureiclastica</name>
    <dbReference type="NCBI Taxonomy" id="472582"/>
    <lineage>
        <taxon>Bacteria</taxon>
        <taxon>Pseudomonadati</taxon>
        <taxon>Pseudomonadota</taxon>
        <taxon>Gammaproteobacteria</taxon>
        <taxon>Cardiobacteriales</taxon>
        <taxon>Ignatzschineriaceae</taxon>
        <taxon>Ignatzschineria</taxon>
    </lineage>
</organism>
<comment type="caution">
    <text evidence="8">The sequence shown here is derived from an EMBL/GenBank/DDBJ whole genome shotgun (WGS) entry which is preliminary data.</text>
</comment>
<comment type="subcellular location">
    <subcellularLocation>
        <location evidence="1">Membrane</location>
        <topology evidence="1">Multi-pass membrane protein</topology>
    </subcellularLocation>
</comment>
<name>A0A2U2ADK9_9GAMM</name>
<evidence type="ECO:0000256" key="3">
    <source>
        <dbReference type="ARBA" id="ARBA00022692"/>
    </source>
</evidence>
<proteinExistence type="inferred from homology"/>
<reference evidence="9" key="1">
    <citation type="submission" date="2018-05" db="EMBL/GenBank/DDBJ databases">
        <title>Ignatzschineria dubaiensis sp. nov., isolated from necrotic foot tissues of dromedaries (Camelus dromedarius) and associated maggots in Dubai, United Arab Emirates.</title>
        <authorList>
            <person name="Tsang C.C."/>
            <person name="Tang J.Y.M."/>
            <person name="Fong J.Y.H."/>
            <person name="Kinne J."/>
            <person name="Lee H.H."/>
            <person name="Joseph M."/>
            <person name="Jose S."/>
            <person name="Schuster R.K."/>
            <person name="Tang Y."/>
            <person name="Sivakumar S."/>
            <person name="Chen J.H.K."/>
            <person name="Teng J.L.L."/>
            <person name="Lau S.K.P."/>
            <person name="Wernery U."/>
            <person name="Woo P.C.Y."/>
        </authorList>
    </citation>
    <scope>NUCLEOTIDE SEQUENCE [LARGE SCALE GENOMIC DNA]</scope>
    <source>
        <strain evidence="9">KCTC 22644</strain>
    </source>
</reference>
<dbReference type="RefSeq" id="WP_109189404.1">
    <property type="nucleotide sequence ID" value="NZ_BMYA01000002.1"/>
</dbReference>
<feature type="transmembrane region" description="Helical" evidence="6">
    <location>
        <begin position="87"/>
        <end position="105"/>
    </location>
</feature>
<evidence type="ECO:0000256" key="5">
    <source>
        <dbReference type="ARBA" id="ARBA00023136"/>
    </source>
</evidence>
<feature type="transmembrane region" description="Helical" evidence="6">
    <location>
        <begin position="35"/>
        <end position="56"/>
    </location>
</feature>
<evidence type="ECO:0000313" key="8">
    <source>
        <dbReference type="EMBL" id="PWD80748.1"/>
    </source>
</evidence>
<dbReference type="Proteomes" id="UP000245020">
    <property type="component" value="Unassembled WGS sequence"/>
</dbReference>
<dbReference type="SUPFAM" id="SSF103481">
    <property type="entry name" value="Multidrug resistance efflux transporter EmrE"/>
    <property type="match status" value="2"/>
</dbReference>
<dbReference type="InterPro" id="IPR037185">
    <property type="entry name" value="EmrE-like"/>
</dbReference>
<accession>A0A2U2ADK9</accession>
<dbReference type="EMBL" id="QEWQ01000004">
    <property type="protein sequence ID" value="PWD80748.1"/>
    <property type="molecule type" value="Genomic_DNA"/>
</dbReference>
<evidence type="ECO:0000256" key="1">
    <source>
        <dbReference type="ARBA" id="ARBA00004141"/>
    </source>
</evidence>
<feature type="transmembrane region" description="Helical" evidence="6">
    <location>
        <begin position="172"/>
        <end position="192"/>
    </location>
</feature>
<sequence length="324" mass="35838">MKDKFIGGLLVFIGAASFGILSSIVKTAYDAGYTLGQITSVQSFLGMAILWILYLITKVIMSTVHHNVYHNDKGAHNKAERSKRDHYLTVIASGIFPGLVGILYYQSVQLIPASIAIILLMQYLWISVLIDFIFFKHRPSLIQVVAVILIIAGSIVAAGVLNESISFNLKGYLYGLAAALSYCFFIITSNRVGLSLPTLEKSALMITGAFIVTALIFLPSFIQYFDLQNPSFTKYFNVLQEPLYRYGLILALLGTVIPPFLFAVGIPKVGISISAILSAVELPVAMLSSYFYLKEEISFLQWMGVLVILFAIVLANLRWRKKAI</sequence>
<evidence type="ECO:0000259" key="7">
    <source>
        <dbReference type="Pfam" id="PF00892"/>
    </source>
</evidence>
<feature type="transmembrane region" description="Helical" evidence="6">
    <location>
        <begin position="7"/>
        <end position="29"/>
    </location>
</feature>
<evidence type="ECO:0000256" key="4">
    <source>
        <dbReference type="ARBA" id="ARBA00022989"/>
    </source>
</evidence>
<feature type="transmembrane region" description="Helical" evidence="6">
    <location>
        <begin position="271"/>
        <end position="293"/>
    </location>
</feature>
<protein>
    <submittedName>
        <fullName evidence="8">EamA family transporter</fullName>
    </submittedName>
</protein>
<feature type="transmembrane region" description="Helical" evidence="6">
    <location>
        <begin position="299"/>
        <end position="319"/>
    </location>
</feature>
<dbReference type="Pfam" id="PF00892">
    <property type="entry name" value="EamA"/>
    <property type="match status" value="2"/>
</dbReference>